<feature type="chain" id="PRO_5045687653" evidence="1">
    <location>
        <begin position="18"/>
        <end position="117"/>
    </location>
</feature>
<dbReference type="EMBL" id="JBALHR010000020">
    <property type="protein sequence ID" value="MEH7830289.1"/>
    <property type="molecule type" value="Genomic_DNA"/>
</dbReference>
<keyword evidence="3" id="KW-1185">Reference proteome</keyword>
<comment type="caution">
    <text evidence="2">The sequence shown here is derived from an EMBL/GenBank/DDBJ whole genome shotgun (WGS) entry which is preliminary data.</text>
</comment>
<sequence length="117" mass="13361">MFRYLTLLLLAAAPAWADGYVPVRDRTEFMRLVEGRQLRIALYGLGLNVLPNGRIEGEAMGWSITGTWKWQDGYFCREMDWSGKAIPFDCQLVEVRGDQLRFTVDRGAGQSAAFRLR</sequence>
<evidence type="ECO:0000256" key="1">
    <source>
        <dbReference type="SAM" id="SignalP"/>
    </source>
</evidence>
<reference evidence="2" key="1">
    <citation type="submission" date="2024-02" db="EMBL/GenBank/DDBJ databases">
        <title>Genome sequences of strain Gemmobacter sp. JM10B15.</title>
        <authorList>
            <person name="Zhang M."/>
        </authorList>
    </citation>
    <scope>NUCLEOTIDE SEQUENCE</scope>
    <source>
        <strain evidence="2">JM10B15</strain>
    </source>
</reference>
<name>A0ABU8C1K5_9RHOB</name>
<keyword evidence="1" id="KW-0732">Signal</keyword>
<proteinExistence type="predicted"/>
<accession>A0ABU8C1K5</accession>
<dbReference type="RefSeq" id="WP_335425327.1">
    <property type="nucleotide sequence ID" value="NZ_JBALHR010000020.1"/>
</dbReference>
<evidence type="ECO:0000313" key="2">
    <source>
        <dbReference type="EMBL" id="MEH7830289.1"/>
    </source>
</evidence>
<evidence type="ECO:0000313" key="3">
    <source>
        <dbReference type="Proteomes" id="UP001431963"/>
    </source>
</evidence>
<feature type="signal peptide" evidence="1">
    <location>
        <begin position="1"/>
        <end position="17"/>
    </location>
</feature>
<organism evidence="2 3">
    <name type="scientific">Gemmobacter denitrificans</name>
    <dbReference type="NCBI Taxonomy" id="3123040"/>
    <lineage>
        <taxon>Bacteria</taxon>
        <taxon>Pseudomonadati</taxon>
        <taxon>Pseudomonadota</taxon>
        <taxon>Alphaproteobacteria</taxon>
        <taxon>Rhodobacterales</taxon>
        <taxon>Paracoccaceae</taxon>
        <taxon>Gemmobacter</taxon>
    </lineage>
</organism>
<dbReference type="Proteomes" id="UP001431963">
    <property type="component" value="Unassembled WGS sequence"/>
</dbReference>
<gene>
    <name evidence="2" type="ORF">V6590_19235</name>
</gene>
<protein>
    <submittedName>
        <fullName evidence="2">Dihydrodipicolinate reductase</fullName>
    </submittedName>
</protein>